<keyword evidence="3" id="KW-0560">Oxidoreductase</keyword>
<keyword evidence="7" id="KW-1133">Transmembrane helix</keyword>
<keyword evidence="7" id="KW-0472">Membrane</keyword>
<accession>A0A1F4V7V6</accession>
<dbReference type="PANTHER" id="PTHR13887:SF14">
    <property type="entry name" value="DISULFIDE BOND FORMATION PROTEIN D"/>
    <property type="match status" value="1"/>
</dbReference>
<keyword evidence="4" id="KW-1015">Disulfide bond</keyword>
<dbReference type="GO" id="GO:0016491">
    <property type="term" value="F:oxidoreductase activity"/>
    <property type="evidence" value="ECO:0007669"/>
    <property type="project" value="UniProtKB-KW"/>
</dbReference>
<dbReference type="Proteomes" id="UP000178127">
    <property type="component" value="Unassembled WGS sequence"/>
</dbReference>
<feature type="domain" description="Thioredoxin" evidence="8">
    <location>
        <begin position="56"/>
        <end position="259"/>
    </location>
</feature>
<comment type="similarity">
    <text evidence="1">Belongs to the thioredoxin family. DsbA subfamily.</text>
</comment>
<dbReference type="AlphaFoldDB" id="A0A1F4V7V6"/>
<keyword evidence="7" id="KW-0812">Transmembrane</keyword>
<dbReference type="PROSITE" id="PS51352">
    <property type="entry name" value="THIOREDOXIN_2"/>
    <property type="match status" value="1"/>
</dbReference>
<dbReference type="InterPro" id="IPR013766">
    <property type="entry name" value="Thioredoxin_domain"/>
</dbReference>
<dbReference type="PANTHER" id="PTHR13887">
    <property type="entry name" value="GLUTATHIONE S-TRANSFERASE KAPPA"/>
    <property type="match status" value="1"/>
</dbReference>
<gene>
    <name evidence="9" type="ORF">A3D91_02530</name>
</gene>
<evidence type="ECO:0000256" key="3">
    <source>
        <dbReference type="ARBA" id="ARBA00023002"/>
    </source>
</evidence>
<evidence type="ECO:0000313" key="10">
    <source>
        <dbReference type="Proteomes" id="UP000178127"/>
    </source>
</evidence>
<evidence type="ECO:0000256" key="7">
    <source>
        <dbReference type="SAM" id="Phobius"/>
    </source>
</evidence>
<dbReference type="Gene3D" id="3.40.30.10">
    <property type="entry name" value="Glutaredoxin"/>
    <property type="match status" value="1"/>
</dbReference>
<sequence>MSEESNNTNLLKQLGTNNIIILFLVILLLGASFFIGVLFTKVKMYESGSGASGPTTAGNGTAPSAQAAVPTERVAGDVKPIGKDDHFRGNPNARIALIEYSDLECPFCKRFHPTAKQVVDTYINDVMWVYRHFPIDQLHSKADKEAEAVECAYKLAGNDGFWKLTDKIFEVTPANNGLDLATLPDLAAGVGLNKQAFQTCLDSGEMAIHIEEDYQSGITAGVNGTPGNILLDTKTGKTRVIPGAVPFDQIKQAIDEMLKS</sequence>
<evidence type="ECO:0000256" key="4">
    <source>
        <dbReference type="ARBA" id="ARBA00023157"/>
    </source>
</evidence>
<dbReference type="InterPro" id="IPR012336">
    <property type="entry name" value="Thioredoxin-like_fold"/>
</dbReference>
<keyword evidence="2" id="KW-0732">Signal</keyword>
<evidence type="ECO:0000256" key="5">
    <source>
        <dbReference type="ARBA" id="ARBA00023284"/>
    </source>
</evidence>
<name>A0A1F4V7V6_UNCKA</name>
<organism evidence="9 10">
    <name type="scientific">candidate division WWE3 bacterium RIFCSPHIGHO2_02_FULL_38_14</name>
    <dbReference type="NCBI Taxonomy" id="1802620"/>
    <lineage>
        <taxon>Bacteria</taxon>
        <taxon>Katanobacteria</taxon>
    </lineage>
</organism>
<dbReference type="Pfam" id="PF13462">
    <property type="entry name" value="Thioredoxin_4"/>
    <property type="match status" value="1"/>
</dbReference>
<evidence type="ECO:0000313" key="9">
    <source>
        <dbReference type="EMBL" id="OGC53268.1"/>
    </source>
</evidence>
<proteinExistence type="inferred from homology"/>
<reference evidence="9 10" key="1">
    <citation type="journal article" date="2016" name="Nat. Commun.">
        <title>Thousands of microbial genomes shed light on interconnected biogeochemical processes in an aquifer system.</title>
        <authorList>
            <person name="Anantharaman K."/>
            <person name="Brown C.T."/>
            <person name="Hug L.A."/>
            <person name="Sharon I."/>
            <person name="Castelle C.J."/>
            <person name="Probst A.J."/>
            <person name="Thomas B.C."/>
            <person name="Singh A."/>
            <person name="Wilkins M.J."/>
            <person name="Karaoz U."/>
            <person name="Brodie E.L."/>
            <person name="Williams K.H."/>
            <person name="Hubbard S.S."/>
            <person name="Banfield J.F."/>
        </authorList>
    </citation>
    <scope>NUCLEOTIDE SEQUENCE [LARGE SCALE GENOMIC DNA]</scope>
</reference>
<dbReference type="STRING" id="1802620.A3D91_02530"/>
<feature type="compositionally biased region" description="Low complexity" evidence="6">
    <location>
        <begin position="50"/>
        <end position="65"/>
    </location>
</feature>
<evidence type="ECO:0000256" key="6">
    <source>
        <dbReference type="SAM" id="MobiDB-lite"/>
    </source>
</evidence>
<dbReference type="SUPFAM" id="SSF52833">
    <property type="entry name" value="Thioredoxin-like"/>
    <property type="match status" value="1"/>
</dbReference>
<protein>
    <recommendedName>
        <fullName evidence="8">Thioredoxin domain-containing protein</fullName>
    </recommendedName>
</protein>
<feature type="region of interest" description="Disordered" evidence="6">
    <location>
        <begin position="50"/>
        <end position="70"/>
    </location>
</feature>
<dbReference type="InterPro" id="IPR036249">
    <property type="entry name" value="Thioredoxin-like_sf"/>
</dbReference>
<evidence type="ECO:0000259" key="8">
    <source>
        <dbReference type="PROSITE" id="PS51352"/>
    </source>
</evidence>
<evidence type="ECO:0000256" key="1">
    <source>
        <dbReference type="ARBA" id="ARBA00005791"/>
    </source>
</evidence>
<feature type="transmembrane region" description="Helical" evidence="7">
    <location>
        <begin position="20"/>
        <end position="39"/>
    </location>
</feature>
<comment type="caution">
    <text evidence="9">The sequence shown here is derived from an EMBL/GenBank/DDBJ whole genome shotgun (WGS) entry which is preliminary data.</text>
</comment>
<keyword evidence="5" id="KW-0676">Redox-active center</keyword>
<evidence type="ECO:0000256" key="2">
    <source>
        <dbReference type="ARBA" id="ARBA00022729"/>
    </source>
</evidence>
<dbReference type="EMBL" id="MEVD01000015">
    <property type="protein sequence ID" value="OGC53268.1"/>
    <property type="molecule type" value="Genomic_DNA"/>
</dbReference>